<reference evidence="1 2" key="1">
    <citation type="submission" date="2019-09" db="EMBL/GenBank/DDBJ databases">
        <title>In-depth cultivation of the pig gut microbiome towards novel bacterial diversity and tailored functional studies.</title>
        <authorList>
            <person name="Wylensek D."/>
            <person name="Hitch T.C.A."/>
            <person name="Clavel T."/>
        </authorList>
    </citation>
    <scope>NUCLEOTIDE SEQUENCE [LARGE SCALE GENOMIC DNA]</scope>
    <source>
        <strain evidence="1 2">PG-178-WT-4</strain>
    </source>
</reference>
<proteinExistence type="predicted"/>
<accession>A0A6L5XPH7</accession>
<name>A0A6L5XPH7_9BACT</name>
<comment type="caution">
    <text evidence="1">The sequence shown here is derived from an EMBL/GenBank/DDBJ whole genome shotgun (WGS) entry which is preliminary data.</text>
</comment>
<evidence type="ECO:0000313" key="1">
    <source>
        <dbReference type="EMBL" id="MSS28985.1"/>
    </source>
</evidence>
<dbReference type="Gene3D" id="3.40.50.12580">
    <property type="match status" value="1"/>
</dbReference>
<sequence length="717" mass="81059">MPQEVLALRSAEDCHRLGALLDARPVIALWATVNVRSSVDVMLFFRNMLREKGYQTILLLRHAGVERFRKLCPQEYFGLVRQLDNAALLRHCPFINLLFTDDLCCGDKPAGFAGKVCLFPHNLSTAVPSGERYWADYAVAPTPEAAAFPFWRYPNSVKIMKNHTYTVIPAGYPKFDLLADARARFGPGPHRRISFYPFWLPVESDKAEERVLLWREAIKSTLRAFPDWNFVLRPFPTNRENPLLLSIREEFAAEPGFIWDVGDENITYIASADFMITDYSSVWKNFVYTALRPAIRLCPAEKGGDNGVTHEGLAYLAHSGAMVVDAVRHALRHTVVWEETIRRQRDADICHFGASCAYLCGHINDMLKDNPVPDWIVLNKGDTPYDRPVDWLRLLAEPFGEWKANDPPWLMPWSRDLIGADGRVALLFVRSCLLSWGRYYRFPAKENLRVQIEMALSAASPEWMCGLLLHMRDRHSDCAALFVWLAEVLSRYRPGSPELVRSLDKALTLPLDIVLAGMAARLLRTAAKRSQAACVFLDDALARSEEVLPERFYVLAFCLRLENGRVREASALLDLWGKLCSCCEKGVAYFLCRGILEAAVQGNMPAFFISEGPLAIHVDDVPVSFQNTRQAHVCLKSALGLLRHRVREDPALNVECALLHGMSGQWASALLTVRKIADLDRSGRRKILALAEIMRANGENERSREVLRCLRGLHAKD</sequence>
<evidence type="ECO:0000313" key="2">
    <source>
        <dbReference type="Proteomes" id="UP000477488"/>
    </source>
</evidence>
<dbReference type="AlphaFoldDB" id="A0A6L5XPH7"/>
<dbReference type="Proteomes" id="UP000477488">
    <property type="component" value="Unassembled WGS sequence"/>
</dbReference>
<dbReference type="EMBL" id="VUMH01000018">
    <property type="protein sequence ID" value="MSS28985.1"/>
    <property type="molecule type" value="Genomic_DNA"/>
</dbReference>
<gene>
    <name evidence="1" type="ORF">FYJ44_13330</name>
</gene>
<dbReference type="RefSeq" id="WP_154512947.1">
    <property type="nucleotide sequence ID" value="NZ_VUMH01000018.1"/>
</dbReference>
<protein>
    <submittedName>
        <fullName evidence="1">Uncharacterized protein</fullName>
    </submittedName>
</protein>
<organism evidence="1 2">
    <name type="scientific">Desulfovibrio porci</name>
    <dbReference type="NCBI Taxonomy" id="2605782"/>
    <lineage>
        <taxon>Bacteria</taxon>
        <taxon>Pseudomonadati</taxon>
        <taxon>Thermodesulfobacteriota</taxon>
        <taxon>Desulfovibrionia</taxon>
        <taxon>Desulfovibrionales</taxon>
        <taxon>Desulfovibrionaceae</taxon>
        <taxon>Desulfovibrio</taxon>
    </lineage>
</organism>
<keyword evidence="2" id="KW-1185">Reference proteome</keyword>
<dbReference type="InterPro" id="IPR043148">
    <property type="entry name" value="TagF_C"/>
</dbReference>